<dbReference type="AlphaFoldDB" id="A0A1A6BBW1"/>
<evidence type="ECO:0000313" key="1">
    <source>
        <dbReference type="EMBL" id="OBR99728.1"/>
    </source>
</evidence>
<sequence>MDAYERRVRRLLKVAGTTYAEQAGIRLDAAIAVRAAKELFTAGLRTSSVTRLTGIAEHVRTGFGGDLRGTRLAARRGALADNRLTR</sequence>
<dbReference type="EMBL" id="MAEM01000425">
    <property type="protein sequence ID" value="OBR99728.1"/>
    <property type="molecule type" value="Genomic_DNA"/>
</dbReference>
<proteinExistence type="predicted"/>
<accession>A0A1A6BBW1</accession>
<evidence type="ECO:0000313" key="2">
    <source>
        <dbReference type="Proteomes" id="UP000093757"/>
    </source>
</evidence>
<name>A0A1A6BBW1_MYCGO</name>
<reference evidence="1 2" key="1">
    <citation type="submission" date="2016-06" db="EMBL/GenBank/DDBJ databases">
        <authorList>
            <person name="Kjaerup R.B."/>
            <person name="Dalgaard T.S."/>
            <person name="Juul-Madsen H.R."/>
        </authorList>
    </citation>
    <scope>NUCLEOTIDE SEQUENCE [LARGE SCALE GENOMIC DNA]</scope>
    <source>
        <strain evidence="1 2">1245752.6</strain>
    </source>
</reference>
<dbReference type="Proteomes" id="UP000093757">
    <property type="component" value="Unassembled WGS sequence"/>
</dbReference>
<comment type="caution">
    <text evidence="1">The sequence shown here is derived from an EMBL/GenBank/DDBJ whole genome shotgun (WGS) entry which is preliminary data.</text>
</comment>
<organism evidence="1 2">
    <name type="scientific">Mycobacterium gordonae</name>
    <dbReference type="NCBI Taxonomy" id="1778"/>
    <lineage>
        <taxon>Bacteria</taxon>
        <taxon>Bacillati</taxon>
        <taxon>Actinomycetota</taxon>
        <taxon>Actinomycetes</taxon>
        <taxon>Mycobacteriales</taxon>
        <taxon>Mycobacteriaceae</taxon>
        <taxon>Mycobacterium</taxon>
    </lineage>
</organism>
<gene>
    <name evidence="1" type="ORF">A9W98_28950</name>
</gene>
<protein>
    <submittedName>
        <fullName evidence="1">Uncharacterized protein</fullName>
    </submittedName>
</protein>